<dbReference type="PROSITE" id="PS51198">
    <property type="entry name" value="UVRD_HELICASE_ATP_BIND"/>
    <property type="match status" value="1"/>
</dbReference>
<keyword evidence="2 9" id="KW-0378">Hydrolase</keyword>
<dbReference type="GO" id="GO:0043138">
    <property type="term" value="F:3'-5' DNA helicase activity"/>
    <property type="evidence" value="ECO:0007669"/>
    <property type="project" value="UniProtKB-EC"/>
</dbReference>
<evidence type="ECO:0000259" key="10">
    <source>
        <dbReference type="PROSITE" id="PS51198"/>
    </source>
</evidence>
<keyword evidence="4 9" id="KW-0067">ATP-binding</keyword>
<protein>
    <recommendedName>
        <fullName evidence="7">DNA 3'-5' helicase</fullName>
        <ecNumber evidence="7">5.6.2.4</ecNumber>
    </recommendedName>
</protein>
<feature type="domain" description="UvrD-like helicase ATP-binding" evidence="10">
    <location>
        <begin position="71"/>
        <end position="345"/>
    </location>
</feature>
<dbReference type="Gene3D" id="3.40.50.300">
    <property type="entry name" value="P-loop containing nucleotide triphosphate hydrolases"/>
    <property type="match status" value="2"/>
</dbReference>
<keyword evidence="12" id="KW-1185">Reference proteome</keyword>
<reference evidence="11 12" key="1">
    <citation type="submission" date="2017-05" db="EMBL/GenBank/DDBJ databases">
        <title>The complete genome sequence of Deinococcus ficus isolated from the rhizosphere of the Ficus religiosa L. in Taiwan.</title>
        <authorList>
            <person name="Wu K.-M."/>
            <person name="Liao T.-L."/>
            <person name="Liu Y.-M."/>
            <person name="Young C.-C."/>
            <person name="Tsai S.-F."/>
        </authorList>
    </citation>
    <scope>NUCLEOTIDE SEQUENCE [LARGE SCALE GENOMIC DNA]</scope>
    <source>
        <strain evidence="11 12">CC-FR2-10</strain>
        <plasmid evidence="12">pdfi3</plasmid>
    </source>
</reference>
<gene>
    <name evidence="11" type="ORF">DFI_18680</name>
</gene>
<evidence type="ECO:0000313" key="11">
    <source>
        <dbReference type="EMBL" id="ASN83224.1"/>
    </source>
</evidence>
<dbReference type="Pfam" id="PF13361">
    <property type="entry name" value="UvrD_C"/>
    <property type="match status" value="1"/>
</dbReference>
<dbReference type="SUPFAM" id="SSF52540">
    <property type="entry name" value="P-loop containing nucleoside triphosphate hydrolases"/>
    <property type="match status" value="1"/>
</dbReference>
<keyword evidence="5" id="KW-0413">Isomerase</keyword>
<evidence type="ECO:0000256" key="9">
    <source>
        <dbReference type="PROSITE-ProRule" id="PRU00560"/>
    </source>
</evidence>
<evidence type="ECO:0000256" key="8">
    <source>
        <dbReference type="ARBA" id="ARBA00048988"/>
    </source>
</evidence>
<dbReference type="Pfam" id="PF00580">
    <property type="entry name" value="UvrD-helicase"/>
    <property type="match status" value="1"/>
</dbReference>
<proteinExistence type="predicted"/>
<feature type="binding site" evidence="9">
    <location>
        <begin position="92"/>
        <end position="99"/>
    </location>
    <ligand>
        <name>ATP</name>
        <dbReference type="ChEBI" id="CHEBI:30616"/>
    </ligand>
</feature>
<accession>A0A221T2U5</accession>
<name>A0A221T2U5_9DEIO</name>
<dbReference type="PANTHER" id="PTHR11070:SF2">
    <property type="entry name" value="ATP-DEPENDENT DNA HELICASE SRS2"/>
    <property type="match status" value="1"/>
</dbReference>
<keyword evidence="3 9" id="KW-0347">Helicase</keyword>
<evidence type="ECO:0000256" key="3">
    <source>
        <dbReference type="ARBA" id="ARBA00022806"/>
    </source>
</evidence>
<dbReference type="InterPro" id="IPR014017">
    <property type="entry name" value="DNA_helicase_UvrD-like_C"/>
</dbReference>
<organism evidence="11 12">
    <name type="scientific">Deinococcus ficus</name>
    <dbReference type="NCBI Taxonomy" id="317577"/>
    <lineage>
        <taxon>Bacteria</taxon>
        <taxon>Thermotogati</taxon>
        <taxon>Deinococcota</taxon>
        <taxon>Deinococci</taxon>
        <taxon>Deinococcales</taxon>
        <taxon>Deinococcaceae</taxon>
        <taxon>Deinococcus</taxon>
    </lineage>
</organism>
<sequence length="591" mass="65707">MTGKANRNLFMSPRISSAWVDPQIQPRVRRLKGAPEVGHTMTHVQSSIFDDLSTTVTASGKVVLSRKNEPSPYQQAILDHLRVPGPNLIVRATAGSGKTSLLEMIAKQLIDTEVVRPGGARALFLAFNKHTAKTLEERLPAQVSVQTLNSLGYEILKENVPTAEFDPKKYEKLVAEAVENRGYARKEARLMRQALAASVEISMQHLILLGCPQDMWQEIMDEFDVDVRIAPDDLYALTQEVITRGMDVVLAGQVSFLDQTYAAFFYEWTLQTPYDFILIDEAQDLSRAQAGIVLGASGLHTRIVAVGDAAQALYFFGGANPQSLTELRESLEAVELPLSVTYRCPKKHVALASAFTDAIEAAPGAPDGVLGEVDGTTFVNRVQPSDLVLCRVNAPLVKWAYRLIRSGRRAHVRGKDVSGALVKLARNIAVWDGQALHPEKLKEPITLEAGAFFAAQKSLFEHELKALEARQRKQERVEELEVDALRDRYNSLHLIYREKQPETLDDLIKVIRELFREDKSAVTLSSIHRAKGLEADTVYILEPDLLPHPAAKSPTAQTAERAVQFVAFTRARSKLFFVDAEHCPIPEHLRD</sequence>
<dbReference type="InterPro" id="IPR027417">
    <property type="entry name" value="P-loop_NTPase"/>
</dbReference>
<dbReference type="InterPro" id="IPR000212">
    <property type="entry name" value="DNA_helicase_UvrD/REP"/>
</dbReference>
<dbReference type="EC" id="5.6.2.4" evidence="7"/>
<dbReference type="GO" id="GO:0003677">
    <property type="term" value="F:DNA binding"/>
    <property type="evidence" value="ECO:0007669"/>
    <property type="project" value="InterPro"/>
</dbReference>
<dbReference type="GO" id="GO:0000725">
    <property type="term" value="P:recombinational repair"/>
    <property type="evidence" value="ECO:0007669"/>
    <property type="project" value="TreeGrafter"/>
</dbReference>
<evidence type="ECO:0000256" key="7">
    <source>
        <dbReference type="ARBA" id="ARBA00034808"/>
    </source>
</evidence>
<comment type="catalytic activity">
    <reaction evidence="8">
        <text>ATP + H2O = ADP + phosphate + H(+)</text>
        <dbReference type="Rhea" id="RHEA:13065"/>
        <dbReference type="ChEBI" id="CHEBI:15377"/>
        <dbReference type="ChEBI" id="CHEBI:15378"/>
        <dbReference type="ChEBI" id="CHEBI:30616"/>
        <dbReference type="ChEBI" id="CHEBI:43474"/>
        <dbReference type="ChEBI" id="CHEBI:456216"/>
        <dbReference type="EC" id="5.6.2.4"/>
    </reaction>
</comment>
<dbReference type="InterPro" id="IPR014016">
    <property type="entry name" value="UvrD-like_ATP-bd"/>
</dbReference>
<dbReference type="GO" id="GO:0005524">
    <property type="term" value="F:ATP binding"/>
    <property type="evidence" value="ECO:0007669"/>
    <property type="project" value="UniProtKB-UniRule"/>
</dbReference>
<evidence type="ECO:0000256" key="5">
    <source>
        <dbReference type="ARBA" id="ARBA00023235"/>
    </source>
</evidence>
<evidence type="ECO:0000256" key="4">
    <source>
        <dbReference type="ARBA" id="ARBA00022840"/>
    </source>
</evidence>
<dbReference type="AlphaFoldDB" id="A0A221T2U5"/>
<dbReference type="Gene3D" id="1.10.486.10">
    <property type="entry name" value="PCRA, domain 4"/>
    <property type="match status" value="1"/>
</dbReference>
<evidence type="ECO:0000256" key="2">
    <source>
        <dbReference type="ARBA" id="ARBA00022801"/>
    </source>
</evidence>
<dbReference type="EMBL" id="CP021084">
    <property type="protein sequence ID" value="ASN83224.1"/>
    <property type="molecule type" value="Genomic_DNA"/>
</dbReference>
<keyword evidence="1 9" id="KW-0547">Nucleotide-binding</keyword>
<geneLocation type="plasmid" evidence="12">
    <name>pdfi3</name>
</geneLocation>
<keyword evidence="11" id="KW-0614">Plasmid</keyword>
<dbReference type="GO" id="GO:0016887">
    <property type="term" value="F:ATP hydrolysis activity"/>
    <property type="evidence" value="ECO:0007669"/>
    <property type="project" value="RHEA"/>
</dbReference>
<dbReference type="Proteomes" id="UP000259030">
    <property type="component" value="Plasmid pDFI3"/>
</dbReference>
<dbReference type="KEGG" id="dfc:DFI_18680"/>
<evidence type="ECO:0000313" key="12">
    <source>
        <dbReference type="Proteomes" id="UP000259030"/>
    </source>
</evidence>
<dbReference type="PANTHER" id="PTHR11070">
    <property type="entry name" value="UVRD / RECB / PCRA DNA HELICASE FAMILY MEMBER"/>
    <property type="match status" value="1"/>
</dbReference>
<evidence type="ECO:0000256" key="6">
    <source>
        <dbReference type="ARBA" id="ARBA00034617"/>
    </source>
</evidence>
<comment type="catalytic activity">
    <reaction evidence="6">
        <text>Couples ATP hydrolysis with the unwinding of duplex DNA by translocating in the 3'-5' direction.</text>
        <dbReference type="EC" id="5.6.2.4"/>
    </reaction>
</comment>
<evidence type="ECO:0000256" key="1">
    <source>
        <dbReference type="ARBA" id="ARBA00022741"/>
    </source>
</evidence>